<name>A0A4Y2QKZ9_ARAVE</name>
<keyword evidence="3" id="KW-1185">Reference proteome</keyword>
<evidence type="ECO:0000313" key="2">
    <source>
        <dbReference type="EMBL" id="GBN63889.1"/>
    </source>
</evidence>
<proteinExistence type="predicted"/>
<gene>
    <name evidence="1" type="ORF">AVEN_111042_1</name>
    <name evidence="2" type="ORF">AVEN_151793_1</name>
</gene>
<reference evidence="2 3" key="1">
    <citation type="journal article" date="2019" name="Sci. Rep.">
        <title>Orb-weaving spider Araneus ventricosus genome elucidates the spidroin gene catalogue.</title>
        <authorList>
            <person name="Kono N."/>
            <person name="Nakamura H."/>
            <person name="Ohtoshi R."/>
            <person name="Moran D.A.P."/>
            <person name="Shinohara A."/>
            <person name="Yoshida Y."/>
            <person name="Fujiwara M."/>
            <person name="Mori M."/>
            <person name="Tomita M."/>
            <person name="Arakawa K."/>
        </authorList>
    </citation>
    <scope>NUCLEOTIDE SEQUENCE [LARGE SCALE GENOMIC DNA]</scope>
</reference>
<accession>A0A4Y2QKZ9</accession>
<evidence type="ECO:0000313" key="3">
    <source>
        <dbReference type="Proteomes" id="UP000499080"/>
    </source>
</evidence>
<sequence length="103" mass="11931">MVKRNFFCVQKIGFYYCDTTKCVEFYPARVLAFHSSPALGNEAGDEMSTYEREKEFRIGVKRLTGGQEYLQQEKSRKEDPDFAICLPERMTGKHQCPVHNAIN</sequence>
<dbReference type="EMBL" id="BGPR01012568">
    <property type="protein sequence ID" value="GBN56685.1"/>
    <property type="molecule type" value="Genomic_DNA"/>
</dbReference>
<comment type="caution">
    <text evidence="2">The sequence shown here is derived from an EMBL/GenBank/DDBJ whole genome shotgun (WGS) entry which is preliminary data.</text>
</comment>
<protein>
    <submittedName>
        <fullName evidence="2">Uncharacterized protein</fullName>
    </submittedName>
</protein>
<dbReference type="AlphaFoldDB" id="A0A4Y2QKZ9"/>
<organism evidence="2 3">
    <name type="scientific">Araneus ventricosus</name>
    <name type="common">Orbweaver spider</name>
    <name type="synonym">Epeira ventricosa</name>
    <dbReference type="NCBI Taxonomy" id="182803"/>
    <lineage>
        <taxon>Eukaryota</taxon>
        <taxon>Metazoa</taxon>
        <taxon>Ecdysozoa</taxon>
        <taxon>Arthropoda</taxon>
        <taxon>Chelicerata</taxon>
        <taxon>Arachnida</taxon>
        <taxon>Araneae</taxon>
        <taxon>Araneomorphae</taxon>
        <taxon>Entelegynae</taxon>
        <taxon>Araneoidea</taxon>
        <taxon>Araneidae</taxon>
        <taxon>Araneus</taxon>
    </lineage>
</organism>
<evidence type="ECO:0000313" key="1">
    <source>
        <dbReference type="EMBL" id="GBN56685.1"/>
    </source>
</evidence>
<dbReference type="EMBL" id="BGPR01014134">
    <property type="protein sequence ID" value="GBN63889.1"/>
    <property type="molecule type" value="Genomic_DNA"/>
</dbReference>
<dbReference type="Proteomes" id="UP000499080">
    <property type="component" value="Unassembled WGS sequence"/>
</dbReference>